<dbReference type="PATRIC" id="fig|272123.3.peg.559"/>
<dbReference type="PROSITE" id="PS51549">
    <property type="entry name" value="DM13"/>
    <property type="match status" value="1"/>
</dbReference>
<proteinExistence type="predicted"/>
<reference evidence="3" key="1">
    <citation type="journal article" date="2013" name="Proc. Natl. Acad. Sci. U.S.A.">
        <title>Improving the coverage of the cyanobacterial phylum using diversity-driven genome sequencing.</title>
        <authorList>
            <person name="Shih P.M."/>
            <person name="Wu D."/>
            <person name="Latifi A."/>
            <person name="Axen S.D."/>
            <person name="Fewer D.P."/>
            <person name="Talla E."/>
            <person name="Calteau A."/>
            <person name="Cai F."/>
            <person name="Tandeau de Marsac N."/>
            <person name="Rippka R."/>
            <person name="Herdman M."/>
            <person name="Sivonen K."/>
            <person name="Coursin T."/>
            <person name="Laurent T."/>
            <person name="Goodwin L."/>
            <person name="Nolan M."/>
            <person name="Davenport K.W."/>
            <person name="Han C.S."/>
            <person name="Rubin E.M."/>
            <person name="Eisen J.A."/>
            <person name="Woyke T."/>
            <person name="Gugger M."/>
            <person name="Kerfeld C.A."/>
        </authorList>
    </citation>
    <scope>NUCLEOTIDE SEQUENCE [LARGE SCALE GENOMIC DNA]</scope>
    <source>
        <strain evidence="3">ATCC 27899 / PCC 7122</strain>
    </source>
</reference>
<dbReference type="OrthoDB" id="463944at2"/>
<keyword evidence="3" id="KW-1185">Reference proteome</keyword>
<dbReference type="InterPro" id="IPR019545">
    <property type="entry name" value="DM13_domain"/>
</dbReference>
<organism evidence="2 3">
    <name type="scientific">Anabaena cylindrica (strain ATCC 27899 / PCC 7122)</name>
    <dbReference type="NCBI Taxonomy" id="272123"/>
    <lineage>
        <taxon>Bacteria</taxon>
        <taxon>Bacillati</taxon>
        <taxon>Cyanobacteriota</taxon>
        <taxon>Cyanophyceae</taxon>
        <taxon>Nostocales</taxon>
        <taxon>Nostocaceae</taxon>
        <taxon>Anabaena</taxon>
    </lineage>
</organism>
<protein>
    <submittedName>
        <fullName evidence="2">Electron transfer DM13</fullName>
    </submittedName>
</protein>
<dbReference type="HOGENOM" id="CLU_089192_0_0_3"/>
<dbReference type="STRING" id="272123.Anacy_0515"/>
<dbReference type="AlphaFoldDB" id="K9ZBW5"/>
<accession>K9ZBW5</accession>
<dbReference type="KEGG" id="acy:Anacy_0515"/>
<dbReference type="EMBL" id="CP003659">
    <property type="protein sequence ID" value="AFZ56112.1"/>
    <property type="molecule type" value="Genomic_DNA"/>
</dbReference>
<feature type="domain" description="DM13" evidence="1">
    <location>
        <begin position="40"/>
        <end position="150"/>
    </location>
</feature>
<dbReference type="Pfam" id="PF10517">
    <property type="entry name" value="DM13"/>
    <property type="match status" value="1"/>
</dbReference>
<dbReference type="Proteomes" id="UP000010474">
    <property type="component" value="Chromosome"/>
</dbReference>
<gene>
    <name evidence="2" type="ordered locus">Anacy_0515</name>
</gene>
<dbReference type="PROSITE" id="PS51257">
    <property type="entry name" value="PROKAR_LIPOPROTEIN"/>
    <property type="match status" value="1"/>
</dbReference>
<evidence type="ECO:0000313" key="3">
    <source>
        <dbReference type="Proteomes" id="UP000010474"/>
    </source>
</evidence>
<dbReference type="eggNOG" id="COG1672">
    <property type="taxonomic scope" value="Bacteria"/>
</dbReference>
<name>K9ZBW5_ANACC</name>
<evidence type="ECO:0000313" key="2">
    <source>
        <dbReference type="EMBL" id="AFZ56112.1"/>
    </source>
</evidence>
<evidence type="ECO:0000259" key="1">
    <source>
        <dbReference type="PROSITE" id="PS51549"/>
    </source>
</evidence>
<sequence>MKLKYLAIFGIVAIVTVGCTKEVSSTPINNQPESVASVTPSVVQSESFKTLEHRTQGKVSIITINSNRYLALDNNFNTDHGPDLVVILYRGDKPPKYNIKKQDYISIASLQKTKGSQRYALPKNVRLSDFGSVGIWCRRFNVSFGYAGLPK</sequence>
<dbReference type="RefSeq" id="WP_015212767.1">
    <property type="nucleotide sequence ID" value="NC_019771.1"/>
</dbReference>